<comment type="caution">
    <text evidence="2">The sequence shown here is derived from an EMBL/GenBank/DDBJ whole genome shotgun (WGS) entry which is preliminary data.</text>
</comment>
<reference evidence="3" key="1">
    <citation type="submission" date="2019-07" db="EMBL/GenBank/DDBJ databases">
        <title>De Novo Assembly of kiwifruit Actinidia rufa.</title>
        <authorList>
            <person name="Sugita-Konishi S."/>
            <person name="Sato K."/>
            <person name="Mori E."/>
            <person name="Abe Y."/>
            <person name="Kisaki G."/>
            <person name="Hamano K."/>
            <person name="Suezawa K."/>
            <person name="Otani M."/>
            <person name="Fukuda T."/>
            <person name="Manabe T."/>
            <person name="Gomi K."/>
            <person name="Tabuchi M."/>
            <person name="Akimitsu K."/>
            <person name="Kataoka I."/>
        </authorList>
    </citation>
    <scope>NUCLEOTIDE SEQUENCE [LARGE SCALE GENOMIC DNA]</scope>
    <source>
        <strain evidence="3">cv. Fuchu</strain>
    </source>
</reference>
<feature type="transmembrane region" description="Helical" evidence="1">
    <location>
        <begin position="103"/>
        <end position="136"/>
    </location>
</feature>
<gene>
    <name evidence="2" type="ORF">Acr_00g0033890</name>
</gene>
<name>A0A7J0DFS9_9ERIC</name>
<evidence type="ECO:0000313" key="2">
    <source>
        <dbReference type="EMBL" id="GFS34410.1"/>
    </source>
</evidence>
<protein>
    <recommendedName>
        <fullName evidence="4">Transmembrane protein</fullName>
    </recommendedName>
</protein>
<keyword evidence="1" id="KW-0812">Transmembrane</keyword>
<evidence type="ECO:0000313" key="3">
    <source>
        <dbReference type="Proteomes" id="UP000585474"/>
    </source>
</evidence>
<keyword evidence="1" id="KW-0472">Membrane</keyword>
<evidence type="ECO:0000256" key="1">
    <source>
        <dbReference type="SAM" id="Phobius"/>
    </source>
</evidence>
<dbReference type="Proteomes" id="UP000585474">
    <property type="component" value="Unassembled WGS sequence"/>
</dbReference>
<dbReference type="AlphaFoldDB" id="A0A7J0DFS9"/>
<proteinExistence type="predicted"/>
<accession>A0A7J0DFS9</accession>
<keyword evidence="3" id="KW-1185">Reference proteome</keyword>
<evidence type="ECO:0008006" key="4">
    <source>
        <dbReference type="Google" id="ProtNLM"/>
    </source>
</evidence>
<organism evidence="2 3">
    <name type="scientific">Actinidia rufa</name>
    <dbReference type="NCBI Taxonomy" id="165716"/>
    <lineage>
        <taxon>Eukaryota</taxon>
        <taxon>Viridiplantae</taxon>
        <taxon>Streptophyta</taxon>
        <taxon>Embryophyta</taxon>
        <taxon>Tracheophyta</taxon>
        <taxon>Spermatophyta</taxon>
        <taxon>Magnoliopsida</taxon>
        <taxon>eudicotyledons</taxon>
        <taxon>Gunneridae</taxon>
        <taxon>Pentapetalae</taxon>
        <taxon>asterids</taxon>
        <taxon>Ericales</taxon>
        <taxon>Actinidiaceae</taxon>
        <taxon>Actinidia</taxon>
    </lineage>
</organism>
<sequence>MVKWCCWNRFTTRGAIRFDRRRCDSRGSSGIQVSPDISLRGWVSACASGEPRSLSLWVGGFLHVRAWYVVAFLDDDGFWWWYGRLGFGSVVDVGVGRQRFGCWVLVLCGCLDFGFLVVGVVWAVVMAAVVAVQFGFGLG</sequence>
<dbReference type="EMBL" id="BJWL01000211">
    <property type="protein sequence ID" value="GFS34410.1"/>
    <property type="molecule type" value="Genomic_DNA"/>
</dbReference>
<keyword evidence="1" id="KW-1133">Transmembrane helix</keyword>